<feature type="compositionally biased region" description="Polar residues" evidence="1">
    <location>
        <begin position="266"/>
        <end position="288"/>
    </location>
</feature>
<gene>
    <name evidence="2" type="ORF">UO65_3468</name>
</gene>
<evidence type="ECO:0000313" key="3">
    <source>
        <dbReference type="Proteomes" id="UP000019277"/>
    </source>
</evidence>
<dbReference type="RefSeq" id="WP_035283628.1">
    <property type="nucleotide sequence ID" value="NZ_AYXG01000123.1"/>
</dbReference>
<comment type="caution">
    <text evidence="2">The sequence shown here is derived from an EMBL/GenBank/DDBJ whole genome shotgun (WGS) entry which is preliminary data.</text>
</comment>
<feature type="region of interest" description="Disordered" evidence="1">
    <location>
        <begin position="217"/>
        <end position="339"/>
    </location>
</feature>
<dbReference type="Proteomes" id="UP000019277">
    <property type="component" value="Unassembled WGS sequence"/>
</dbReference>
<dbReference type="STRING" id="909613.UO65_3468"/>
<evidence type="ECO:0000256" key="1">
    <source>
        <dbReference type="SAM" id="MobiDB-lite"/>
    </source>
</evidence>
<sequence length="415" mass="40834">MATGQADDAAKGAAGTTDSTPDTTGGVPAGTLPPTDDVYVTGGTPWESFSLAELVAMVADKASVPQLERLADDWRAAGNEVVDASDVLSTALEDLMQYWSGAAAEQARADVALNAQWVSDLGETAYRIGDPVQEAAGALKAAQDAMPQLPQTPAVPPALAADSAALAEQAGGPLAAAVSGVASGTESAFTAEQEQANLKAVAVEAMRRFEGAAIGIDQATPQFEERGSALRPRTESVPQEQVPIGPTVPPAIPTDPTARWNDLTGGPSSTSAAGYTDTCTPGTSTNDRTPAHSGGGGGGGGGSFGGHPGPVGQDSDGPGTPRPPVAPSPGVGATEAVPSGGFRNGGVVGAPAAANAGAGAHAGGALGGMGGMPMGGGVVGGQGGGEGEHRRRYPFGDDDSFLLTDKKASPPVIGL</sequence>
<accession>W7IWL1</accession>
<protein>
    <submittedName>
        <fullName evidence="2">Chaperone protein DnaJ</fullName>
    </submittedName>
</protein>
<dbReference type="EMBL" id="AYXG01000123">
    <property type="protein sequence ID" value="EWC61202.1"/>
    <property type="molecule type" value="Genomic_DNA"/>
</dbReference>
<keyword evidence="3" id="KW-1185">Reference proteome</keyword>
<feature type="region of interest" description="Disordered" evidence="1">
    <location>
        <begin position="1"/>
        <end position="39"/>
    </location>
</feature>
<dbReference type="InterPro" id="IPR038332">
    <property type="entry name" value="PPE_sf"/>
</dbReference>
<name>W7IWL1_9PSEU</name>
<feature type="compositionally biased region" description="Low complexity" evidence="1">
    <location>
        <begin position="1"/>
        <end position="26"/>
    </location>
</feature>
<feature type="compositionally biased region" description="Basic and acidic residues" evidence="1">
    <location>
        <begin position="223"/>
        <end position="234"/>
    </location>
</feature>
<dbReference type="AlphaFoldDB" id="W7IWL1"/>
<dbReference type="eggNOG" id="COG5651">
    <property type="taxonomic scope" value="Bacteria"/>
</dbReference>
<reference evidence="2 3" key="1">
    <citation type="journal article" date="2014" name="Genome Announc.">
        <title>Draft Genome Sequence of the Antitrypanosomally Active Sponge-Associated Bacterium Actinokineospora sp. Strain EG49.</title>
        <authorList>
            <person name="Harjes J."/>
            <person name="Ryu T."/>
            <person name="Abdelmohsen U.R."/>
            <person name="Moitinho-Silva L."/>
            <person name="Horn H."/>
            <person name="Ravasi T."/>
            <person name="Hentschel U."/>
        </authorList>
    </citation>
    <scope>NUCLEOTIDE SEQUENCE [LARGE SCALE GENOMIC DNA]</scope>
    <source>
        <strain evidence="2 3">EG49</strain>
    </source>
</reference>
<dbReference type="Gene3D" id="1.20.1260.20">
    <property type="entry name" value="PPE superfamily"/>
    <property type="match status" value="1"/>
</dbReference>
<dbReference type="OrthoDB" id="3695232at2"/>
<feature type="compositionally biased region" description="Gly residues" evidence="1">
    <location>
        <begin position="293"/>
        <end position="309"/>
    </location>
</feature>
<feature type="region of interest" description="Disordered" evidence="1">
    <location>
        <begin position="377"/>
        <end position="415"/>
    </location>
</feature>
<evidence type="ECO:0000313" key="2">
    <source>
        <dbReference type="EMBL" id="EWC61202.1"/>
    </source>
</evidence>
<organism evidence="2 3">
    <name type="scientific">Actinokineospora spheciospongiae</name>
    <dbReference type="NCBI Taxonomy" id="909613"/>
    <lineage>
        <taxon>Bacteria</taxon>
        <taxon>Bacillati</taxon>
        <taxon>Actinomycetota</taxon>
        <taxon>Actinomycetes</taxon>
        <taxon>Pseudonocardiales</taxon>
        <taxon>Pseudonocardiaceae</taxon>
        <taxon>Actinokineospora</taxon>
    </lineage>
</organism>
<proteinExistence type="predicted"/>